<feature type="transmembrane region" description="Helical" evidence="1">
    <location>
        <begin position="71"/>
        <end position="92"/>
    </location>
</feature>
<keyword evidence="1" id="KW-1133">Transmembrane helix</keyword>
<sequence length="188" mass="20310">MTNERILAVCRSNWEYRGIDDASVREMLEELSAHLEDAEAAGRTPQDVVGDDVKAFAAAWARARAPLSRRIARMAAMALFVVGAVLLVRHLVTWSLTLSVGADDLAFWAVIATFTVVWEIRRGGLGLGRSWLVALAVGLPVAILTRVLGGDEILFSLPLWVAPLLLLPGLPYAVADGRARKSAPAEVN</sequence>
<dbReference type="SUPFAM" id="SSF158560">
    <property type="entry name" value="BH3980-like"/>
    <property type="match status" value="1"/>
</dbReference>
<name>A0A918LL41_9ACTN</name>
<dbReference type="EMBL" id="BMQQ01000001">
    <property type="protein sequence ID" value="GGT14560.1"/>
    <property type="molecule type" value="Genomic_DNA"/>
</dbReference>
<organism evidence="2 3">
    <name type="scientific">Streptomyces purpureus</name>
    <dbReference type="NCBI Taxonomy" id="1951"/>
    <lineage>
        <taxon>Bacteria</taxon>
        <taxon>Bacillati</taxon>
        <taxon>Actinomycetota</taxon>
        <taxon>Actinomycetes</taxon>
        <taxon>Kitasatosporales</taxon>
        <taxon>Streptomycetaceae</taxon>
        <taxon>Streptomyces</taxon>
    </lineage>
</organism>
<comment type="caution">
    <text evidence="2">The sequence shown here is derived from an EMBL/GenBank/DDBJ whole genome shotgun (WGS) entry which is preliminary data.</text>
</comment>
<proteinExistence type="predicted"/>
<accession>A0A918LL41</accession>
<protein>
    <submittedName>
        <fullName evidence="2">Uncharacterized protein</fullName>
    </submittedName>
</protein>
<gene>
    <name evidence="2" type="ORF">GCM10014713_04120</name>
</gene>
<feature type="transmembrane region" description="Helical" evidence="1">
    <location>
        <begin position="155"/>
        <end position="174"/>
    </location>
</feature>
<evidence type="ECO:0000313" key="2">
    <source>
        <dbReference type="EMBL" id="GGT14560.1"/>
    </source>
</evidence>
<feature type="transmembrane region" description="Helical" evidence="1">
    <location>
        <begin position="98"/>
        <end position="118"/>
    </location>
</feature>
<evidence type="ECO:0000256" key="1">
    <source>
        <dbReference type="SAM" id="Phobius"/>
    </source>
</evidence>
<reference evidence="2" key="2">
    <citation type="submission" date="2020-09" db="EMBL/GenBank/DDBJ databases">
        <authorList>
            <person name="Sun Q."/>
            <person name="Ohkuma M."/>
        </authorList>
    </citation>
    <scope>NUCLEOTIDE SEQUENCE</scope>
    <source>
        <strain evidence="2">JCM 3172</strain>
    </source>
</reference>
<dbReference type="RefSeq" id="WP_189199495.1">
    <property type="nucleotide sequence ID" value="NZ_BMQQ01000001.1"/>
</dbReference>
<feature type="transmembrane region" description="Helical" evidence="1">
    <location>
        <begin position="130"/>
        <end position="149"/>
    </location>
</feature>
<dbReference type="Gene3D" id="1.10.1900.10">
    <property type="entry name" value="c-terminal domain of poly(a) binding protein"/>
    <property type="match status" value="1"/>
</dbReference>
<keyword evidence="1" id="KW-0812">Transmembrane</keyword>
<keyword evidence="1" id="KW-0472">Membrane</keyword>
<evidence type="ECO:0000313" key="3">
    <source>
        <dbReference type="Proteomes" id="UP000619486"/>
    </source>
</evidence>
<reference evidence="2" key="1">
    <citation type="journal article" date="2014" name="Int. J. Syst. Evol. Microbiol.">
        <title>Complete genome sequence of Corynebacterium casei LMG S-19264T (=DSM 44701T), isolated from a smear-ripened cheese.</title>
        <authorList>
            <consortium name="US DOE Joint Genome Institute (JGI-PGF)"/>
            <person name="Walter F."/>
            <person name="Albersmeier A."/>
            <person name="Kalinowski J."/>
            <person name="Ruckert C."/>
        </authorList>
    </citation>
    <scope>NUCLEOTIDE SEQUENCE</scope>
    <source>
        <strain evidence="2">JCM 3172</strain>
    </source>
</reference>
<dbReference type="Proteomes" id="UP000619486">
    <property type="component" value="Unassembled WGS sequence"/>
</dbReference>
<dbReference type="AlphaFoldDB" id="A0A918LL41"/>
<keyword evidence="3" id="KW-1185">Reference proteome</keyword>